<accession>A0ABR0SDB9</accession>
<gene>
    <name evidence="1" type="ORF">PT974_08415</name>
</gene>
<proteinExistence type="predicted"/>
<reference evidence="1 2" key="1">
    <citation type="submission" date="2024-01" db="EMBL/GenBank/DDBJ databases">
        <title>Complete genome of Cladobotryum mycophilum ATHUM6906.</title>
        <authorList>
            <person name="Christinaki A.C."/>
            <person name="Myridakis A.I."/>
            <person name="Kouvelis V.N."/>
        </authorList>
    </citation>
    <scope>NUCLEOTIDE SEQUENCE [LARGE SCALE GENOMIC DNA]</scope>
    <source>
        <strain evidence="1 2">ATHUM6906</strain>
    </source>
</reference>
<comment type="caution">
    <text evidence="1">The sequence shown here is derived from an EMBL/GenBank/DDBJ whole genome shotgun (WGS) entry which is preliminary data.</text>
</comment>
<protein>
    <submittedName>
        <fullName evidence="1">Uncharacterized protein</fullName>
    </submittedName>
</protein>
<dbReference type="EMBL" id="JAVFKD010000014">
    <property type="protein sequence ID" value="KAK5990149.1"/>
    <property type="molecule type" value="Genomic_DNA"/>
</dbReference>
<evidence type="ECO:0000313" key="2">
    <source>
        <dbReference type="Proteomes" id="UP001338125"/>
    </source>
</evidence>
<dbReference type="Proteomes" id="UP001338125">
    <property type="component" value="Unassembled WGS sequence"/>
</dbReference>
<sequence>MSAQLSDAELMAAFTPQEKEFYDFHMKNRLATLGAKWNYQVMRTNVTKRWPDPHTQSSYFKWYTEWCERHTNRVTQPIIVHDFVENLKKTRFNDSASLARFHWMMEMQNVPFVRLGQASCGGVKTLYGLDPGIAYLWPNRDDEDETVGLMKRSVMVINTSISVDPPAPHVVAVPQKRRRELGSSDDSTSSDQTVSWPVAQLGALFVFQDSDSAIDNEDDETRYKWIPAGFGVVVRLDARGNPGAVYVIYDFLKDSDPEEPQAPPEPISYQKSDGRLLPPSIGRLREDMRDGCQFTIAKIAENLDELKNPIREFGFKVQFTDEREIVRAKIDPYGAHYIKPQYGGNIN</sequence>
<evidence type="ECO:0000313" key="1">
    <source>
        <dbReference type="EMBL" id="KAK5990149.1"/>
    </source>
</evidence>
<keyword evidence="2" id="KW-1185">Reference proteome</keyword>
<organism evidence="1 2">
    <name type="scientific">Cladobotryum mycophilum</name>
    <dbReference type="NCBI Taxonomy" id="491253"/>
    <lineage>
        <taxon>Eukaryota</taxon>
        <taxon>Fungi</taxon>
        <taxon>Dikarya</taxon>
        <taxon>Ascomycota</taxon>
        <taxon>Pezizomycotina</taxon>
        <taxon>Sordariomycetes</taxon>
        <taxon>Hypocreomycetidae</taxon>
        <taxon>Hypocreales</taxon>
        <taxon>Hypocreaceae</taxon>
        <taxon>Cladobotryum</taxon>
    </lineage>
</organism>
<name>A0ABR0SDB9_9HYPO</name>